<evidence type="ECO:0000259" key="3">
    <source>
        <dbReference type="Pfam" id="PF01156"/>
    </source>
</evidence>
<keyword evidence="5" id="KW-1185">Reference proteome</keyword>
<keyword evidence="2" id="KW-0326">Glycosidase</keyword>
<dbReference type="Pfam" id="PF01156">
    <property type="entry name" value="IU_nuc_hydro"/>
    <property type="match status" value="1"/>
</dbReference>
<feature type="domain" description="Inosine/uridine-preferring nucleoside hydrolase" evidence="3">
    <location>
        <begin position="3"/>
        <end position="309"/>
    </location>
</feature>
<dbReference type="GO" id="GO:0006152">
    <property type="term" value="P:purine nucleoside catabolic process"/>
    <property type="evidence" value="ECO:0007669"/>
    <property type="project" value="TreeGrafter"/>
</dbReference>
<dbReference type="SUPFAM" id="SSF53590">
    <property type="entry name" value="Nucleoside hydrolase"/>
    <property type="match status" value="1"/>
</dbReference>
<dbReference type="InterPro" id="IPR001910">
    <property type="entry name" value="Inosine/uridine_hydrolase_dom"/>
</dbReference>
<comment type="caution">
    <text evidence="4">The sequence shown here is derived from an EMBL/GenBank/DDBJ whole genome shotgun (WGS) entry which is preliminary data.</text>
</comment>
<evidence type="ECO:0000313" key="5">
    <source>
        <dbReference type="Proteomes" id="UP000237846"/>
    </source>
</evidence>
<name>A0A2T0Q898_9ACTN</name>
<dbReference type="AlphaFoldDB" id="A0A2T0Q898"/>
<dbReference type="EMBL" id="PVZC01000003">
    <property type="protein sequence ID" value="PRY00078.1"/>
    <property type="molecule type" value="Genomic_DNA"/>
</dbReference>
<gene>
    <name evidence="4" type="ORF">CLV72_103688</name>
</gene>
<evidence type="ECO:0000256" key="2">
    <source>
        <dbReference type="ARBA" id="ARBA00023295"/>
    </source>
</evidence>
<dbReference type="PROSITE" id="PS01247">
    <property type="entry name" value="IUNH"/>
    <property type="match status" value="1"/>
</dbReference>
<proteinExistence type="predicted"/>
<protein>
    <submittedName>
        <fullName evidence="4">Purine nucleosidase</fullName>
    </submittedName>
</protein>
<keyword evidence="1" id="KW-0378">Hydrolase</keyword>
<dbReference type="Gene3D" id="3.90.245.10">
    <property type="entry name" value="Ribonucleoside hydrolase-like"/>
    <property type="match status" value="1"/>
</dbReference>
<dbReference type="Proteomes" id="UP000237846">
    <property type="component" value="Unassembled WGS sequence"/>
</dbReference>
<dbReference type="InterPro" id="IPR036452">
    <property type="entry name" value="Ribo_hydro-like"/>
</dbReference>
<dbReference type="GO" id="GO:0005829">
    <property type="term" value="C:cytosol"/>
    <property type="evidence" value="ECO:0007669"/>
    <property type="project" value="TreeGrafter"/>
</dbReference>
<dbReference type="PANTHER" id="PTHR12304:SF4">
    <property type="entry name" value="URIDINE NUCLEOSIDASE"/>
    <property type="match status" value="1"/>
</dbReference>
<reference evidence="4 5" key="1">
    <citation type="submission" date="2018-03" db="EMBL/GenBank/DDBJ databases">
        <title>Genomic Encyclopedia of Archaeal and Bacterial Type Strains, Phase II (KMG-II): from individual species to whole genera.</title>
        <authorList>
            <person name="Goeker M."/>
        </authorList>
    </citation>
    <scope>NUCLEOTIDE SEQUENCE [LARGE SCALE GENOMIC DNA]</scope>
    <source>
        <strain evidence="4 5">DSM 45601</strain>
    </source>
</reference>
<evidence type="ECO:0000313" key="4">
    <source>
        <dbReference type="EMBL" id="PRY00078.1"/>
    </source>
</evidence>
<dbReference type="InterPro" id="IPR023186">
    <property type="entry name" value="IUNH"/>
</dbReference>
<sequence>MRIILDTDPGIDDAVAVFYLAAQPGVEIAAVGTVHGNATAEIATRNALGLMEFVGRSEVPVAHGAALPLAQPLHVSDYVHGGNGMGDIEVPWALEPPVGAPVRGAVDVSAAEQMVRLARAEPGAYDLLALGPLTNVALALQLEPRLPALLRRVVVMGGAISVPGNISPYGEANVWHDPEAADLVLAAGFDLTLVPLDATLRAIAEHPWLQELAGLPGDRARLTSRFLEYYVDFYTGLLGRRGCAMHDPLAAAVLLRPELATTVETQVRVELRGGYTRGMTVADLRSDPGTSITAPPVKVVTHTDVPWFLDRLMTALRG</sequence>
<dbReference type="RefSeq" id="WP_106245326.1">
    <property type="nucleotide sequence ID" value="NZ_PVZC01000003.1"/>
</dbReference>
<evidence type="ECO:0000256" key="1">
    <source>
        <dbReference type="ARBA" id="ARBA00022801"/>
    </source>
</evidence>
<accession>A0A2T0Q898</accession>
<dbReference type="PANTHER" id="PTHR12304">
    <property type="entry name" value="INOSINE-URIDINE PREFERRING NUCLEOSIDE HYDROLASE"/>
    <property type="match status" value="1"/>
</dbReference>
<dbReference type="GO" id="GO:0045437">
    <property type="term" value="F:uridine nucleosidase activity"/>
    <property type="evidence" value="ECO:0007669"/>
    <property type="project" value="UniProtKB-ARBA"/>
</dbReference>
<dbReference type="InterPro" id="IPR015910">
    <property type="entry name" value="I/U_nuclsd_hydro_CS"/>
</dbReference>
<organism evidence="4 5">
    <name type="scientific">Allonocardiopsis opalescens</name>
    <dbReference type="NCBI Taxonomy" id="1144618"/>
    <lineage>
        <taxon>Bacteria</taxon>
        <taxon>Bacillati</taxon>
        <taxon>Actinomycetota</taxon>
        <taxon>Actinomycetes</taxon>
        <taxon>Streptosporangiales</taxon>
        <taxon>Allonocardiopsis</taxon>
    </lineage>
</organism>
<dbReference type="GO" id="GO:0008477">
    <property type="term" value="F:purine nucleosidase activity"/>
    <property type="evidence" value="ECO:0007669"/>
    <property type="project" value="TreeGrafter"/>
</dbReference>
<dbReference type="CDD" id="cd02650">
    <property type="entry name" value="nuc_hydro_CaPnhB"/>
    <property type="match status" value="1"/>
</dbReference>
<dbReference type="OrthoDB" id="9797882at2"/>